<protein>
    <submittedName>
        <fullName evidence="2">Uncharacterized protein</fullName>
    </submittedName>
</protein>
<feature type="compositionally biased region" description="Basic and acidic residues" evidence="1">
    <location>
        <begin position="7"/>
        <end position="19"/>
    </location>
</feature>
<reference evidence="2" key="1">
    <citation type="submission" date="2019-12" db="EMBL/GenBank/DDBJ databases">
        <title>Genome sequencing and annotation of Brassica cretica.</title>
        <authorList>
            <person name="Studholme D.J."/>
            <person name="Sarris P.F."/>
        </authorList>
    </citation>
    <scope>NUCLEOTIDE SEQUENCE</scope>
    <source>
        <strain evidence="2">PFS-001/15</strain>
        <tissue evidence="2">Leaf</tissue>
    </source>
</reference>
<gene>
    <name evidence="2" type="ORF">F2Q68_00035151</name>
</gene>
<evidence type="ECO:0000256" key="1">
    <source>
        <dbReference type="SAM" id="MobiDB-lite"/>
    </source>
</evidence>
<comment type="caution">
    <text evidence="2">The sequence shown here is derived from an EMBL/GenBank/DDBJ whole genome shotgun (WGS) entry which is preliminary data.</text>
</comment>
<feature type="region of interest" description="Disordered" evidence="1">
    <location>
        <begin position="1"/>
        <end position="30"/>
    </location>
</feature>
<organism evidence="2 3">
    <name type="scientific">Brassica cretica</name>
    <name type="common">Mustard</name>
    <dbReference type="NCBI Taxonomy" id="69181"/>
    <lineage>
        <taxon>Eukaryota</taxon>
        <taxon>Viridiplantae</taxon>
        <taxon>Streptophyta</taxon>
        <taxon>Embryophyta</taxon>
        <taxon>Tracheophyta</taxon>
        <taxon>Spermatophyta</taxon>
        <taxon>Magnoliopsida</taxon>
        <taxon>eudicotyledons</taxon>
        <taxon>Gunneridae</taxon>
        <taxon>Pentapetalae</taxon>
        <taxon>rosids</taxon>
        <taxon>malvids</taxon>
        <taxon>Brassicales</taxon>
        <taxon>Brassicaceae</taxon>
        <taxon>Brassiceae</taxon>
        <taxon>Brassica</taxon>
    </lineage>
</organism>
<name>A0A8S9H5L5_BRACR</name>
<sequence length="57" mass="6300">MRSRLIIGRDELDRNEGNRSRTLPSSPSSSSVLRRLLLCVLSSLCRAMSSSPVLAVR</sequence>
<accession>A0A8S9H5L5</accession>
<dbReference type="EMBL" id="QGKW02001988">
    <property type="protein sequence ID" value="KAF2553149.1"/>
    <property type="molecule type" value="Genomic_DNA"/>
</dbReference>
<evidence type="ECO:0000313" key="3">
    <source>
        <dbReference type="Proteomes" id="UP000712281"/>
    </source>
</evidence>
<dbReference type="Proteomes" id="UP000712281">
    <property type="component" value="Unassembled WGS sequence"/>
</dbReference>
<evidence type="ECO:0000313" key="2">
    <source>
        <dbReference type="EMBL" id="KAF2553149.1"/>
    </source>
</evidence>
<dbReference type="AlphaFoldDB" id="A0A8S9H5L5"/>
<proteinExistence type="predicted"/>
<feature type="compositionally biased region" description="Low complexity" evidence="1">
    <location>
        <begin position="20"/>
        <end position="30"/>
    </location>
</feature>